<evidence type="ECO:0000313" key="1">
    <source>
        <dbReference type="EMBL" id="TJY35889.1"/>
    </source>
</evidence>
<accession>A0A4V5LQL7</accession>
<dbReference type="Proteomes" id="UP000307657">
    <property type="component" value="Unassembled WGS sequence"/>
</dbReference>
<dbReference type="EMBL" id="SUPL01000004">
    <property type="protein sequence ID" value="TJY35889.1"/>
    <property type="molecule type" value="Genomic_DNA"/>
</dbReference>
<organism evidence="1 2">
    <name type="scientific">Pontimicrobium aquaticum</name>
    <dbReference type="NCBI Taxonomy" id="2565367"/>
    <lineage>
        <taxon>Bacteria</taxon>
        <taxon>Pseudomonadati</taxon>
        <taxon>Bacteroidota</taxon>
        <taxon>Flavobacteriia</taxon>
        <taxon>Flavobacteriales</taxon>
        <taxon>Flavobacteriaceae</taxon>
        <taxon>Pontimicrobium</taxon>
    </lineage>
</organism>
<proteinExistence type="predicted"/>
<dbReference type="RefSeq" id="WP_136843032.1">
    <property type="nucleotide sequence ID" value="NZ_SUPL01000004.1"/>
</dbReference>
<keyword evidence="2" id="KW-1185">Reference proteome</keyword>
<name>A0A4V5LQL7_9FLAO</name>
<dbReference type="AlphaFoldDB" id="A0A4V5LQL7"/>
<evidence type="ECO:0000313" key="2">
    <source>
        <dbReference type="Proteomes" id="UP000307657"/>
    </source>
</evidence>
<gene>
    <name evidence="1" type="ORF">E5167_08455</name>
</gene>
<sequence>MNDLEIVFFHELGHYIAHELNYELYGIGKVESIDFIEYQLPNGLQYQGKTIPLVSDGDNRDKELTNLPEKIAELVYGCYFQTLYTKLPFKSCFDFHNDQSKGYIDAKCLVGALMQFRINRERIILYPYLNEEYFDELTKRESEFNSVFRINYEDCINKTDSGYVADLHKLYELTTDFRKLHKPTFQKFVERIKEIINWEKIKDS</sequence>
<dbReference type="OrthoDB" id="1442339at2"/>
<comment type="caution">
    <text evidence="1">The sequence shown here is derived from an EMBL/GenBank/DDBJ whole genome shotgun (WGS) entry which is preliminary data.</text>
</comment>
<protein>
    <submittedName>
        <fullName evidence="1">Uncharacterized protein</fullName>
    </submittedName>
</protein>
<reference evidence="1 2" key="1">
    <citation type="submission" date="2019-04" db="EMBL/GenBank/DDBJ databases">
        <title>Lacinutrix sp. nov., isolated from marine water.</title>
        <authorList>
            <person name="Kim W."/>
        </authorList>
    </citation>
    <scope>NUCLEOTIDE SEQUENCE [LARGE SCALE GENOMIC DNA]</scope>
    <source>
        <strain evidence="1 2">CAU 1491</strain>
    </source>
</reference>